<dbReference type="Proteomes" id="UP000186165">
    <property type="component" value="Chromosome"/>
</dbReference>
<feature type="transmembrane region" description="Helical" evidence="6">
    <location>
        <begin position="147"/>
        <end position="167"/>
    </location>
</feature>
<dbReference type="EMBL" id="CP016070">
    <property type="protein sequence ID" value="AOW80803.1"/>
    <property type="molecule type" value="Genomic_DNA"/>
</dbReference>
<feature type="transmembrane region" description="Helical" evidence="6">
    <location>
        <begin position="92"/>
        <end position="116"/>
    </location>
</feature>
<dbReference type="PANTHER" id="PTHR42920">
    <property type="entry name" value="OS03G0707200 PROTEIN-RELATED"/>
    <property type="match status" value="1"/>
</dbReference>
<keyword evidence="2" id="KW-1003">Cell membrane</keyword>
<sequence length="298" mass="31172">MREVTVGGLMVLIAATGLGTLAIFGKFAEATGLSRPTLLFFRFSIGAAIVWGVLLVRNDLTVLSGRPLYATVVLGLLYAALTLAYFRGLAFMTASLTAIVFYTYPIFVFGLSVPLLEEQVTRTALGALGLALAGVVMVVGLDASQVSLLGILLVTSAAAGYGIYNVAGRILVADTDPTHLTAHVLVVTAATIGLVWARAGFHPPQGPTHWGIVLGIGVLGTGMPLLLLYEGLTRIEATHASILGTAEPVATVLLGVTILGESLTLRTVLGAVLILGGVTLVQTTRRHRRWLLAKIGLH</sequence>
<reference evidence="9" key="3">
    <citation type="journal article" date="2017" name="ISME J.">
        <title>Discovery of anaerobic lithoheterotrophic haloarchaea, ubiquitous in hypersaline habitats.</title>
        <authorList>
            <person name="Sorokin D.Y."/>
            <person name="Messina E."/>
            <person name="Smedile F."/>
            <person name="Roman P."/>
            <person name="Damste J.S.S."/>
            <person name="Ciordia S."/>
            <person name="Mena M.C."/>
            <person name="Ferrer M."/>
            <person name="Golyshin P.N."/>
            <person name="Kublanov I.V."/>
            <person name="Samarov N.I."/>
            <person name="Toshchakov S.V."/>
            <person name="La Cono V."/>
            <person name="Yakimov M.M."/>
        </authorList>
    </citation>
    <scope>NUCLEOTIDE SEQUENCE</scope>
    <source>
        <strain evidence="9">HSR6</strain>
    </source>
</reference>
<dbReference type="InterPro" id="IPR037185">
    <property type="entry name" value="EmrE-like"/>
</dbReference>
<evidence type="ECO:0000256" key="4">
    <source>
        <dbReference type="ARBA" id="ARBA00022989"/>
    </source>
</evidence>
<dbReference type="InterPro" id="IPR000620">
    <property type="entry name" value="EamA_dom"/>
</dbReference>
<dbReference type="PANTHER" id="PTHR42920:SF5">
    <property type="entry name" value="EAMA DOMAIN-CONTAINING PROTEIN"/>
    <property type="match status" value="1"/>
</dbReference>
<name>A0A1D8S639_9EURY</name>
<evidence type="ECO:0000313" key="9">
    <source>
        <dbReference type="EMBL" id="APE96139.1"/>
    </source>
</evidence>
<dbReference type="Pfam" id="PF00892">
    <property type="entry name" value="EamA"/>
    <property type="match status" value="2"/>
</dbReference>
<dbReference type="SUPFAM" id="SSF103481">
    <property type="entry name" value="Multidrug resistance efflux transporter EmrE"/>
    <property type="match status" value="2"/>
</dbReference>
<evidence type="ECO:0000256" key="5">
    <source>
        <dbReference type="ARBA" id="ARBA00023136"/>
    </source>
</evidence>
<keyword evidence="11" id="KW-1185">Reference proteome</keyword>
<evidence type="ECO:0000259" key="7">
    <source>
        <dbReference type="Pfam" id="PF00892"/>
    </source>
</evidence>
<dbReference type="KEGG" id="hhsr:HSR6_1701"/>
<feature type="transmembrane region" description="Helical" evidence="6">
    <location>
        <begin position="240"/>
        <end position="259"/>
    </location>
</feature>
<evidence type="ECO:0000256" key="1">
    <source>
        <dbReference type="ARBA" id="ARBA00004651"/>
    </source>
</evidence>
<dbReference type="KEGG" id="halh:HTSR_1632"/>
<feature type="domain" description="EamA" evidence="7">
    <location>
        <begin position="149"/>
        <end position="281"/>
    </location>
</feature>
<feature type="transmembrane region" description="Helical" evidence="6">
    <location>
        <begin position="179"/>
        <end position="197"/>
    </location>
</feature>
<feature type="transmembrane region" description="Helical" evidence="6">
    <location>
        <begin position="209"/>
        <end position="228"/>
    </location>
</feature>
<evidence type="ECO:0000313" key="8">
    <source>
        <dbReference type="EMBL" id="AOW80803.1"/>
    </source>
</evidence>
<accession>A0A1J1AEB7</accession>
<organism evidence="8 10">
    <name type="scientific">Halodesulfurarchaeum formicicum</name>
    <dbReference type="NCBI Taxonomy" id="1873524"/>
    <lineage>
        <taxon>Archaea</taxon>
        <taxon>Methanobacteriati</taxon>
        <taxon>Methanobacteriota</taxon>
        <taxon>Stenosarchaea group</taxon>
        <taxon>Halobacteria</taxon>
        <taxon>Halobacteriales</taxon>
        <taxon>Halobacteriaceae</taxon>
        <taxon>Halodesulfurarchaeum</taxon>
    </lineage>
</organism>
<keyword evidence="5 6" id="KW-0472">Membrane</keyword>
<dbReference type="InterPro" id="IPR051258">
    <property type="entry name" value="Diverse_Substrate_Transporter"/>
</dbReference>
<dbReference type="EMBL" id="CP016804">
    <property type="protein sequence ID" value="APE96139.1"/>
    <property type="molecule type" value="Genomic_DNA"/>
</dbReference>
<dbReference type="RefSeq" id="WP_070365470.1">
    <property type="nucleotide sequence ID" value="NZ_CP016070.1"/>
</dbReference>
<proteinExistence type="predicted"/>
<protein>
    <submittedName>
        <fullName evidence="8">Multidrug DMT transporter permease</fullName>
    </submittedName>
</protein>
<dbReference type="Proteomes" id="UP000185608">
    <property type="component" value="Chromosome"/>
</dbReference>
<feature type="domain" description="EamA" evidence="7">
    <location>
        <begin position="7"/>
        <end position="139"/>
    </location>
</feature>
<feature type="transmembrane region" description="Helical" evidence="6">
    <location>
        <begin position="265"/>
        <end position="284"/>
    </location>
</feature>
<evidence type="ECO:0000313" key="11">
    <source>
        <dbReference type="Proteomes" id="UP000186165"/>
    </source>
</evidence>
<evidence type="ECO:0000256" key="2">
    <source>
        <dbReference type="ARBA" id="ARBA00022475"/>
    </source>
</evidence>
<reference evidence="8 10" key="1">
    <citation type="submission" date="2016-06" db="EMBL/GenBank/DDBJ databases">
        <title>Discovery of anaerobic lithoheterotrophic haloarchaeon capable of sulfur respiration by hydrogen and formate.</title>
        <authorList>
            <person name="Sorokin D.Y."/>
            <person name="Kublanov I.V."/>
            <person name="Roman P."/>
            <person name="Sinninghe Damste J.S."/>
            <person name="Golyshin P.N."/>
            <person name="Rojo D."/>
            <person name="Ciordia S."/>
            <person name="Mena Md.C."/>
            <person name="Ferrer M."/>
            <person name="Smedile F."/>
            <person name="Messina E."/>
            <person name="La Cono V."/>
            <person name="Yakimov M.M."/>
        </authorList>
    </citation>
    <scope>NUCLEOTIDE SEQUENCE [LARGE SCALE GENOMIC DNA]</scope>
    <source>
        <strain evidence="8 10">HTSR1</strain>
    </source>
</reference>
<evidence type="ECO:0000256" key="3">
    <source>
        <dbReference type="ARBA" id="ARBA00022692"/>
    </source>
</evidence>
<keyword evidence="4 6" id="KW-1133">Transmembrane helix</keyword>
<dbReference type="GeneID" id="30418229"/>
<dbReference type="Gene3D" id="1.10.3730.20">
    <property type="match status" value="1"/>
</dbReference>
<dbReference type="AlphaFoldDB" id="A0A1D8S639"/>
<evidence type="ECO:0000256" key="6">
    <source>
        <dbReference type="SAM" id="Phobius"/>
    </source>
</evidence>
<reference evidence="11" key="2">
    <citation type="submission" date="2016-08" db="EMBL/GenBank/DDBJ databases">
        <title>Discovery of first anaerobic lithoheterotrophic haloarchae widely represented in hypersaline habitats.</title>
        <authorList>
            <person name="Sorokin D.Y."/>
            <person name="Kublanov I.V."/>
            <person name="Roman P."/>
            <person name="Sinninghe Damste J.S."/>
            <person name="Golyshin P.N."/>
            <person name="Rojo D."/>
            <person name="Ciordia S."/>
            <person name="Mena Md.C."/>
            <person name="Ferrer M."/>
            <person name="Smedile F."/>
            <person name="Messina E."/>
            <person name="La Cono V."/>
            <person name="Yakimov M.M."/>
        </authorList>
    </citation>
    <scope>NUCLEOTIDE SEQUENCE [LARGE SCALE GENOMIC DNA]</scope>
    <source>
        <strain evidence="11">HSR6</strain>
    </source>
</reference>
<keyword evidence="3 6" id="KW-0812">Transmembrane</keyword>
<feature type="transmembrane region" description="Helical" evidence="6">
    <location>
        <begin position="7"/>
        <end position="27"/>
    </location>
</feature>
<feature type="transmembrane region" description="Helical" evidence="6">
    <location>
        <begin position="68"/>
        <end position="86"/>
    </location>
</feature>
<evidence type="ECO:0000313" key="10">
    <source>
        <dbReference type="Proteomes" id="UP000185608"/>
    </source>
</evidence>
<accession>A0A1D8S639</accession>
<dbReference type="STRING" id="1873524.HSR6_1701"/>
<feature type="transmembrane region" description="Helical" evidence="6">
    <location>
        <begin position="39"/>
        <end position="56"/>
    </location>
</feature>
<comment type="subcellular location">
    <subcellularLocation>
        <location evidence="1">Cell membrane</location>
        <topology evidence="1">Multi-pass membrane protein</topology>
    </subcellularLocation>
</comment>
<feature type="transmembrane region" description="Helical" evidence="6">
    <location>
        <begin position="123"/>
        <end position="141"/>
    </location>
</feature>
<dbReference type="OrthoDB" id="267946at2157"/>
<dbReference type="GO" id="GO:0005886">
    <property type="term" value="C:plasma membrane"/>
    <property type="evidence" value="ECO:0007669"/>
    <property type="project" value="UniProtKB-SubCell"/>
</dbReference>
<gene>
    <name evidence="9" type="ORF">HSR6_1701</name>
    <name evidence="8" type="ORF">HTSR_1632</name>
</gene>